<dbReference type="EMBL" id="QMFY01000001">
    <property type="protein sequence ID" value="RAW02542.1"/>
    <property type="molecule type" value="Genomic_DNA"/>
</dbReference>
<sequence>MLQGIQLIEWIVKTAIMDESISTAHLVSTMKQNGITSTQLMNYVREDSFWPLYKSDAAIPEKDEKYILNLRTPQERNALKAKREMILDAIERRFYTGHKFNEWMI</sequence>
<protein>
    <submittedName>
        <fullName evidence="1">Uncharacterized protein</fullName>
    </submittedName>
</protein>
<dbReference type="RefSeq" id="WP_112744759.1">
    <property type="nucleotide sequence ID" value="NZ_QMFY01000001.1"/>
</dbReference>
<reference evidence="1 2" key="1">
    <citation type="submission" date="2018-06" db="EMBL/GenBank/DDBJ databases">
        <title>Chryseolinea flavus sp. nov., a member of the phylum Bacteroidetes isolated from soil.</title>
        <authorList>
            <person name="Li Y."/>
            <person name="Wang J."/>
        </authorList>
    </citation>
    <scope>NUCLEOTIDE SEQUENCE [LARGE SCALE GENOMIC DNA]</scope>
    <source>
        <strain evidence="1 2">SDU1-6</strain>
    </source>
</reference>
<gene>
    <name evidence="1" type="ORF">DQQ10_00020</name>
</gene>
<dbReference type="AlphaFoldDB" id="A0A364Y8I2"/>
<dbReference type="Proteomes" id="UP000251889">
    <property type="component" value="Unassembled WGS sequence"/>
</dbReference>
<evidence type="ECO:0000313" key="1">
    <source>
        <dbReference type="EMBL" id="RAW02542.1"/>
    </source>
</evidence>
<proteinExistence type="predicted"/>
<name>A0A364Y8I2_9BACT</name>
<organism evidence="1 2">
    <name type="scientific">Pseudochryseolinea flava</name>
    <dbReference type="NCBI Taxonomy" id="2059302"/>
    <lineage>
        <taxon>Bacteria</taxon>
        <taxon>Pseudomonadati</taxon>
        <taxon>Bacteroidota</taxon>
        <taxon>Cytophagia</taxon>
        <taxon>Cytophagales</taxon>
        <taxon>Fulvivirgaceae</taxon>
        <taxon>Pseudochryseolinea</taxon>
    </lineage>
</organism>
<keyword evidence="2" id="KW-1185">Reference proteome</keyword>
<comment type="caution">
    <text evidence="1">The sequence shown here is derived from an EMBL/GenBank/DDBJ whole genome shotgun (WGS) entry which is preliminary data.</text>
</comment>
<accession>A0A364Y8I2</accession>
<evidence type="ECO:0000313" key="2">
    <source>
        <dbReference type="Proteomes" id="UP000251889"/>
    </source>
</evidence>